<evidence type="ECO:0000313" key="2">
    <source>
        <dbReference type="EMBL" id="MCI3276269.1"/>
    </source>
</evidence>
<dbReference type="RefSeq" id="WP_242772670.1">
    <property type="nucleotide sequence ID" value="NZ_JALDAY010000011.1"/>
</dbReference>
<keyword evidence="1" id="KW-1133">Transmembrane helix</keyword>
<evidence type="ECO:0000313" key="3">
    <source>
        <dbReference type="Proteomes" id="UP001165269"/>
    </source>
</evidence>
<protein>
    <submittedName>
        <fullName evidence="2">Uncharacterized protein</fullName>
    </submittedName>
</protein>
<name>A0ABS9YH47_9ACTN</name>
<dbReference type="EMBL" id="JALDAY010000011">
    <property type="protein sequence ID" value="MCI3276269.1"/>
    <property type="molecule type" value="Genomic_DNA"/>
</dbReference>
<gene>
    <name evidence="2" type="ORF">MQP27_34850</name>
</gene>
<reference evidence="2" key="1">
    <citation type="submission" date="2022-03" db="EMBL/GenBank/DDBJ databases">
        <title>Streptomyces 7R015 and 7R016 isolated from Barleria lupulina in Thailand.</title>
        <authorList>
            <person name="Kanchanasin P."/>
            <person name="Phongsopitanun W."/>
            <person name="Tanasupawat S."/>
        </authorList>
    </citation>
    <scope>NUCLEOTIDE SEQUENCE</scope>
    <source>
        <strain evidence="2">7R015</strain>
    </source>
</reference>
<organism evidence="2 3">
    <name type="scientific">Streptomyces cylindrosporus</name>
    <dbReference type="NCBI Taxonomy" id="2927583"/>
    <lineage>
        <taxon>Bacteria</taxon>
        <taxon>Bacillati</taxon>
        <taxon>Actinomycetota</taxon>
        <taxon>Actinomycetes</taxon>
        <taxon>Kitasatosporales</taxon>
        <taxon>Streptomycetaceae</taxon>
        <taxon>Streptomyces</taxon>
    </lineage>
</organism>
<proteinExistence type="predicted"/>
<keyword evidence="3" id="KW-1185">Reference proteome</keyword>
<keyword evidence="1" id="KW-0812">Transmembrane</keyword>
<dbReference type="Proteomes" id="UP001165269">
    <property type="component" value="Unassembled WGS sequence"/>
</dbReference>
<sequence>MEELIRNIQQALSSGIHALVNVPWLAVVVIGATLLTTMARQLFLRYLSREKRFEVVLRRLALGGQLEEVNPPGPKDPEDMWDVTDDEDDEWWVVGNPDSDSNSERNHDK</sequence>
<feature type="transmembrane region" description="Helical" evidence="1">
    <location>
        <begin position="22"/>
        <end position="43"/>
    </location>
</feature>
<keyword evidence="1" id="KW-0472">Membrane</keyword>
<accession>A0ABS9YH47</accession>
<comment type="caution">
    <text evidence="2">The sequence shown here is derived from an EMBL/GenBank/DDBJ whole genome shotgun (WGS) entry which is preliminary data.</text>
</comment>
<evidence type="ECO:0000256" key="1">
    <source>
        <dbReference type="SAM" id="Phobius"/>
    </source>
</evidence>